<proteinExistence type="predicted"/>
<dbReference type="AlphaFoldDB" id="A0AAU2JYA1"/>
<keyword evidence="1" id="KW-0812">Transmembrane</keyword>
<feature type="transmembrane region" description="Helical" evidence="1">
    <location>
        <begin position="12"/>
        <end position="34"/>
    </location>
</feature>
<keyword evidence="1" id="KW-0472">Membrane</keyword>
<reference evidence="2" key="1">
    <citation type="submission" date="2022-10" db="EMBL/GenBank/DDBJ databases">
        <title>The complete genomes of actinobacterial strains from the NBC collection.</title>
        <authorList>
            <person name="Joergensen T.S."/>
            <person name="Alvarez Arevalo M."/>
            <person name="Sterndorff E.B."/>
            <person name="Faurdal D."/>
            <person name="Vuksanovic O."/>
            <person name="Mourched A.-S."/>
            <person name="Charusanti P."/>
            <person name="Shaw S."/>
            <person name="Blin K."/>
            <person name="Weber T."/>
        </authorList>
    </citation>
    <scope>NUCLEOTIDE SEQUENCE</scope>
    <source>
        <strain evidence="2">NBC_00049</strain>
    </source>
</reference>
<evidence type="ECO:0000313" key="2">
    <source>
        <dbReference type="EMBL" id="WTU76469.1"/>
    </source>
</evidence>
<dbReference type="InterPro" id="IPR046187">
    <property type="entry name" value="DUF6215"/>
</dbReference>
<keyword evidence="1" id="KW-1133">Transmembrane helix</keyword>
<evidence type="ECO:0000256" key="1">
    <source>
        <dbReference type="SAM" id="Phobius"/>
    </source>
</evidence>
<accession>A0AAU2JYA1</accession>
<dbReference type="EMBL" id="CP108264">
    <property type="protein sequence ID" value="WTU76469.1"/>
    <property type="molecule type" value="Genomic_DNA"/>
</dbReference>
<gene>
    <name evidence="2" type="ORF">OG327_25835</name>
</gene>
<sequence length="238" mass="24071">MTESAVAPKKSINAAVQALAAVLAVGGLGGAVWVMQKIEQHRYGDRGPAVCSGTSDADLPAGYVSGAELCTALNRPDLPALLGTPEESALNAGGSVSWFTSAGGAKIGTPVAKVQLETYSVKLAASYDRLPVADMADYLGATVQKTTFLGRPAVLSSDRTIAITFGAGQTGSGPGGIARHLIVAKDAQDGGGSFEVVIWRQDGRLPEDAALLRTAEQVLPTVPGWAAEVSAGSGGPGV</sequence>
<dbReference type="Pfam" id="PF19721">
    <property type="entry name" value="DUF6215"/>
    <property type="match status" value="1"/>
</dbReference>
<protein>
    <submittedName>
        <fullName evidence="2">DUF6215 domain-containing protein</fullName>
    </submittedName>
</protein>
<name>A0AAU2JYA1_9ACTN</name>
<organism evidence="2">
    <name type="scientific">Streptomyces sp. NBC_00049</name>
    <dbReference type="NCBI Taxonomy" id="2903617"/>
    <lineage>
        <taxon>Bacteria</taxon>
        <taxon>Bacillati</taxon>
        <taxon>Actinomycetota</taxon>
        <taxon>Actinomycetes</taxon>
        <taxon>Kitasatosporales</taxon>
        <taxon>Streptomycetaceae</taxon>
        <taxon>Streptomyces</taxon>
    </lineage>
</organism>